<evidence type="ECO:0000259" key="2">
    <source>
        <dbReference type="Pfam" id="PF05658"/>
    </source>
</evidence>
<dbReference type="SUPFAM" id="SSF101967">
    <property type="entry name" value="Adhesin YadA, collagen-binding domain"/>
    <property type="match status" value="1"/>
</dbReference>
<proteinExistence type="predicted"/>
<name>A0A1B8ZZN7_9FLAO</name>
<feature type="domain" description="Trimeric autotransporter adhesin YadA-like head" evidence="2">
    <location>
        <begin position="218"/>
        <end position="234"/>
    </location>
</feature>
<dbReference type="AlphaFoldDB" id="A0A1B8ZZN7"/>
<feature type="domain" description="Trimeric autotransporter adhesin YadA-like head" evidence="2">
    <location>
        <begin position="237"/>
        <end position="263"/>
    </location>
</feature>
<dbReference type="Proteomes" id="UP000092651">
    <property type="component" value="Unassembled WGS sequence"/>
</dbReference>
<dbReference type="InterPro" id="IPR008640">
    <property type="entry name" value="Adhesin_Head_dom"/>
</dbReference>
<feature type="signal peptide" evidence="1">
    <location>
        <begin position="1"/>
        <end position="20"/>
    </location>
</feature>
<feature type="chain" id="PRO_5008621546" description="Trimeric autotransporter adhesin YadA-like head domain-containing protein" evidence="1">
    <location>
        <begin position="21"/>
        <end position="486"/>
    </location>
</feature>
<reference evidence="3 4" key="1">
    <citation type="submission" date="2016-07" db="EMBL/GenBank/DDBJ databases">
        <authorList>
            <person name="Jeong J.-J."/>
            <person name="Kim D.W."/>
            <person name="Sang M.K."/>
            <person name="Choi I.-G."/>
            <person name="Kim K.D."/>
        </authorList>
    </citation>
    <scope>NUCLEOTIDE SEQUENCE [LARGE SCALE GENOMIC DNA]</scope>
    <source>
        <strain evidence="3 4">UTM-3</strain>
    </source>
</reference>
<dbReference type="RefSeq" id="WP_065392823.1">
    <property type="nucleotide sequence ID" value="NZ_JBOFOB010000312.1"/>
</dbReference>
<keyword evidence="1" id="KW-0732">Signal</keyword>
<sequence length="486" mass="49082">MKKNIFTIAILALGFSNAHAQKGVGINTTTPTETLHVKGTFRLENADAGNGKILVSDADGKGTWTTITTNPGTVTNFSAGDLAPLFTTTENTTTTTPELNFTLTNAGANTILGNNTATAAAPSYFSAANLPLAGNVTGTLGATVVSTIPATADTSDWKLTGNTTTSGAGTLGTVSTNFIGTKDAKTLAFATNNITRAILGTDGSLNGGGGTLNSFSWGTNNTASGTASVALGTGNNAIGNNSIAIGSNNSSSSTNSIAIGYDAAGTNNTNSGSYSMALGYGNTVSGQKNFVLGLRNVISSSNTGISFQGGTFVLGNDNSVPSVNTTVIGGSNFTNQSGMVIGDRNGTLSNPIGSGYTVGTNNTSNSGGYIFGSQNGIIGAASGSMVLGNNGTISGKSFNTVYSNDVHYFKSTATNTKTIVGINVDPSTFGALTSAIQSDLTVNTSIRIVPQTPNSSCDSTSEGAIRYNATIKKHQGCDGSTWQNLY</sequence>
<dbReference type="Gene3D" id="2.150.10.10">
    <property type="entry name" value="Serralysin-like metalloprotease, C-terminal"/>
    <property type="match status" value="2"/>
</dbReference>
<protein>
    <recommendedName>
        <fullName evidence="2">Trimeric autotransporter adhesin YadA-like head domain-containing protein</fullName>
    </recommendedName>
</protein>
<dbReference type="InterPro" id="IPR011049">
    <property type="entry name" value="Serralysin-like_metalloprot_C"/>
</dbReference>
<feature type="domain" description="Trimeric autotransporter adhesin YadA-like head" evidence="2">
    <location>
        <begin position="271"/>
        <end position="286"/>
    </location>
</feature>
<gene>
    <name evidence="3" type="ORF">BBI01_00970</name>
</gene>
<comment type="caution">
    <text evidence="3">The sequence shown here is derived from an EMBL/GenBank/DDBJ whole genome shotgun (WGS) entry which is preliminary data.</text>
</comment>
<keyword evidence="4" id="KW-1185">Reference proteome</keyword>
<dbReference type="GO" id="GO:0019867">
    <property type="term" value="C:outer membrane"/>
    <property type="evidence" value="ECO:0007669"/>
    <property type="project" value="InterPro"/>
</dbReference>
<dbReference type="OrthoDB" id="1255557at2"/>
<organism evidence="3 4">
    <name type="scientific">Chryseobacterium artocarpi</name>
    <dbReference type="NCBI Taxonomy" id="1414727"/>
    <lineage>
        <taxon>Bacteria</taxon>
        <taxon>Pseudomonadati</taxon>
        <taxon>Bacteroidota</taxon>
        <taxon>Flavobacteriia</taxon>
        <taxon>Flavobacteriales</taxon>
        <taxon>Weeksellaceae</taxon>
        <taxon>Chryseobacterium group</taxon>
        <taxon>Chryseobacterium</taxon>
    </lineage>
</organism>
<accession>A0A1B8ZZN7</accession>
<evidence type="ECO:0000313" key="4">
    <source>
        <dbReference type="Proteomes" id="UP000092651"/>
    </source>
</evidence>
<evidence type="ECO:0000256" key="1">
    <source>
        <dbReference type="SAM" id="SignalP"/>
    </source>
</evidence>
<dbReference type="EMBL" id="MAYH01000001">
    <property type="protein sequence ID" value="OCA77068.1"/>
    <property type="molecule type" value="Genomic_DNA"/>
</dbReference>
<evidence type="ECO:0000313" key="3">
    <source>
        <dbReference type="EMBL" id="OCA77068.1"/>
    </source>
</evidence>
<dbReference type="Pfam" id="PF05658">
    <property type="entry name" value="YadA_head"/>
    <property type="match status" value="3"/>
</dbReference>